<dbReference type="AlphaFoldDB" id="A0A6M2BTV3"/>
<dbReference type="EC" id="2.7.13.3" evidence="2"/>
<dbReference type="SUPFAM" id="SSF55874">
    <property type="entry name" value="ATPase domain of HSP90 chaperone/DNA topoisomerase II/histidine kinase"/>
    <property type="match status" value="2"/>
</dbReference>
<keyword evidence="3" id="KW-0808">Transferase</keyword>
<sequence>MFKVTARTVLELGAELISSDIIAFYELIKNAFDANSKSGADIRFNIVLRRNEYLRVRTRALTGIADEAQKATKRRLENELLAELKGALSSHLDISAGIDTVAAFQKLISSAEDVPSFIDKLDEAYRSLNVIEISDTGSGMSMSELTNNYLTIGTPSRKLEVDRVIAAGGKKAPYLGEKGIGRLSVMRLGDWLRLETARSEDAYLNILEIDWRLFDDLNAMVEDVPVEPKRGARKEAAQWSGTRLTVGDLAEDWTERRVRAAADYDFARLTDPFVDPKSKPRIALYWNGSRVAIPWMDRTLTEHAHAVFKGKYVSEGKEPTLQVRMEAFNLGFKHPHEVDTVTLTLPDLEGLLSGTSQEVPLSALFTVGSFEFEAYWYNRRYLVGIDTIGNQRAVRELQKKWSGILLFRDGFRVFPYGDDEDDWLGLDRKALGRPGYVLNKAQFVGHVQISRGRNPGLVDQTNREGLRSTPEQQVFIAVLQHVVRDMLWDFFRDVDQRHRKLPLDLGDVKAEINRLETRAKSALSRVRKLVPKDEVEVVEDLQHAFTEFHDLSTKAQQRIEEVEADSRQMVQMAGVGLMVEVVAHELARASESALEALEALRGKEMPAEVRSRLETLRAEMKSVSKRLRVLDQLSVSGRQRSEIFDLGELVDDLKEGHAPQFRRHNIMLTVDKPSDPLRLRAVKGMVVQILENLLSNSIYWTQLRAGRESRYVPTITIRIEMNPPTIYFRDNGRGISPEHREKIFRPFWSLKEKSKRRGLGLFIARENATYLGGRLTLSDSADEQTERLHEFVLELPEGLAVK</sequence>
<dbReference type="PANTHER" id="PTHR43711:SF1">
    <property type="entry name" value="HISTIDINE KINASE 1"/>
    <property type="match status" value="1"/>
</dbReference>
<dbReference type="SMART" id="SM00387">
    <property type="entry name" value="HATPase_c"/>
    <property type="match status" value="1"/>
</dbReference>
<evidence type="ECO:0000256" key="5">
    <source>
        <dbReference type="ARBA" id="ARBA00023012"/>
    </source>
</evidence>
<organism evidence="7 8">
    <name type="scientific">Solimonas terrae</name>
    <dbReference type="NCBI Taxonomy" id="1396819"/>
    <lineage>
        <taxon>Bacteria</taxon>
        <taxon>Pseudomonadati</taxon>
        <taxon>Pseudomonadota</taxon>
        <taxon>Gammaproteobacteria</taxon>
        <taxon>Nevskiales</taxon>
        <taxon>Nevskiaceae</taxon>
        <taxon>Solimonas</taxon>
    </lineage>
</organism>
<reference evidence="7 8" key="1">
    <citation type="journal article" date="2014" name="Int. J. Syst. Evol. Microbiol.">
        <title>Solimonas terrae sp. nov., isolated from soil.</title>
        <authorList>
            <person name="Kim S.J."/>
            <person name="Moon J.Y."/>
            <person name="Weon H.Y."/>
            <person name="Ahn J.H."/>
            <person name="Chen W.M."/>
            <person name="Kwon S.W."/>
        </authorList>
    </citation>
    <scope>NUCLEOTIDE SEQUENCE [LARGE SCALE GENOMIC DNA]</scope>
    <source>
        <strain evidence="7 8">KIS83-12</strain>
    </source>
</reference>
<dbReference type="Gene3D" id="3.30.565.10">
    <property type="entry name" value="Histidine kinase-like ATPase, C-terminal domain"/>
    <property type="match status" value="2"/>
</dbReference>
<keyword evidence="5" id="KW-0902">Two-component regulatory system</keyword>
<dbReference type="GO" id="GO:0004673">
    <property type="term" value="F:protein histidine kinase activity"/>
    <property type="evidence" value="ECO:0007669"/>
    <property type="project" value="UniProtKB-EC"/>
</dbReference>
<evidence type="ECO:0000256" key="3">
    <source>
        <dbReference type="ARBA" id="ARBA00022679"/>
    </source>
</evidence>
<dbReference type="Pfam" id="PF13589">
    <property type="entry name" value="HATPase_c_3"/>
    <property type="match status" value="1"/>
</dbReference>
<comment type="caution">
    <text evidence="7">The sequence shown here is derived from an EMBL/GenBank/DDBJ whole genome shotgun (WGS) entry which is preliminary data.</text>
</comment>
<proteinExistence type="predicted"/>
<comment type="catalytic activity">
    <reaction evidence="1">
        <text>ATP + protein L-histidine = ADP + protein N-phospho-L-histidine.</text>
        <dbReference type="EC" id="2.7.13.3"/>
    </reaction>
</comment>
<evidence type="ECO:0000256" key="2">
    <source>
        <dbReference type="ARBA" id="ARBA00012438"/>
    </source>
</evidence>
<dbReference type="InterPro" id="IPR036890">
    <property type="entry name" value="HATPase_C_sf"/>
</dbReference>
<dbReference type="GO" id="GO:0000160">
    <property type="term" value="P:phosphorelay signal transduction system"/>
    <property type="evidence" value="ECO:0007669"/>
    <property type="project" value="UniProtKB-KW"/>
</dbReference>
<dbReference type="Pfam" id="PF02518">
    <property type="entry name" value="HATPase_c"/>
    <property type="match status" value="1"/>
</dbReference>
<accession>A0A6M2BTV3</accession>
<dbReference type="EMBL" id="JAAMOW010000007">
    <property type="protein sequence ID" value="NGY05898.1"/>
    <property type="molecule type" value="Genomic_DNA"/>
</dbReference>
<dbReference type="InterPro" id="IPR005467">
    <property type="entry name" value="His_kinase_dom"/>
</dbReference>
<evidence type="ECO:0000313" key="7">
    <source>
        <dbReference type="EMBL" id="NGY05898.1"/>
    </source>
</evidence>
<evidence type="ECO:0000256" key="1">
    <source>
        <dbReference type="ARBA" id="ARBA00000085"/>
    </source>
</evidence>
<dbReference type="PROSITE" id="PS50109">
    <property type="entry name" value="HIS_KIN"/>
    <property type="match status" value="1"/>
</dbReference>
<feature type="domain" description="Histidine kinase" evidence="6">
    <location>
        <begin position="581"/>
        <end position="799"/>
    </location>
</feature>
<keyword evidence="4 7" id="KW-0418">Kinase</keyword>
<dbReference type="Proteomes" id="UP000472676">
    <property type="component" value="Unassembled WGS sequence"/>
</dbReference>
<name>A0A6M2BTV3_9GAMM</name>
<evidence type="ECO:0000256" key="4">
    <source>
        <dbReference type="ARBA" id="ARBA00022777"/>
    </source>
</evidence>
<evidence type="ECO:0000313" key="8">
    <source>
        <dbReference type="Proteomes" id="UP000472676"/>
    </source>
</evidence>
<dbReference type="PRINTS" id="PR00344">
    <property type="entry name" value="BCTRLSENSOR"/>
</dbReference>
<dbReference type="PANTHER" id="PTHR43711">
    <property type="entry name" value="TWO-COMPONENT HISTIDINE KINASE"/>
    <property type="match status" value="1"/>
</dbReference>
<gene>
    <name evidence="7" type="ORF">G7Y85_14080</name>
</gene>
<keyword evidence="8" id="KW-1185">Reference proteome</keyword>
<dbReference type="InterPro" id="IPR003594">
    <property type="entry name" value="HATPase_dom"/>
</dbReference>
<evidence type="ECO:0000259" key="6">
    <source>
        <dbReference type="PROSITE" id="PS50109"/>
    </source>
</evidence>
<protein>
    <recommendedName>
        <fullName evidence="2">histidine kinase</fullName>
        <ecNumber evidence="2">2.7.13.3</ecNumber>
    </recommendedName>
</protein>
<dbReference type="RefSeq" id="WP_166258320.1">
    <property type="nucleotide sequence ID" value="NZ_JAAMOW010000007.1"/>
</dbReference>
<dbReference type="InterPro" id="IPR050736">
    <property type="entry name" value="Sensor_HK_Regulatory"/>
</dbReference>
<dbReference type="InterPro" id="IPR004358">
    <property type="entry name" value="Sig_transdc_His_kin-like_C"/>
</dbReference>